<gene>
    <name evidence="1" type="primary">Nfu_g_1_005494</name>
</gene>
<evidence type="ECO:0000313" key="1">
    <source>
        <dbReference type="EMBL" id="SBP50555.1"/>
    </source>
</evidence>
<accession>A0A1A8A8N5</accession>
<feature type="non-terminal residue" evidence="1">
    <location>
        <position position="1"/>
    </location>
</feature>
<dbReference type="AlphaFoldDB" id="A0A1A8A8N5"/>
<dbReference type="EMBL" id="HADY01012070">
    <property type="protein sequence ID" value="SBP50555.1"/>
    <property type="molecule type" value="Transcribed_RNA"/>
</dbReference>
<organism evidence="1">
    <name type="scientific">Nothobranchius furzeri</name>
    <name type="common">Turquoise killifish</name>
    <dbReference type="NCBI Taxonomy" id="105023"/>
    <lineage>
        <taxon>Eukaryota</taxon>
        <taxon>Metazoa</taxon>
        <taxon>Chordata</taxon>
        <taxon>Craniata</taxon>
        <taxon>Vertebrata</taxon>
        <taxon>Euteleostomi</taxon>
        <taxon>Actinopterygii</taxon>
        <taxon>Neopterygii</taxon>
        <taxon>Teleostei</taxon>
        <taxon>Neoteleostei</taxon>
        <taxon>Acanthomorphata</taxon>
        <taxon>Ovalentaria</taxon>
        <taxon>Atherinomorphae</taxon>
        <taxon>Cyprinodontiformes</taxon>
        <taxon>Nothobranchiidae</taxon>
        <taxon>Nothobranchius</taxon>
    </lineage>
</organism>
<reference evidence="1" key="2">
    <citation type="submission" date="2016-06" db="EMBL/GenBank/DDBJ databases">
        <title>The genome of a short-lived fish provides insights into sex chromosome evolution and the genetic control of aging.</title>
        <authorList>
            <person name="Reichwald K."/>
            <person name="Felder M."/>
            <person name="Petzold A."/>
            <person name="Koch P."/>
            <person name="Groth M."/>
            <person name="Platzer M."/>
        </authorList>
    </citation>
    <scope>NUCLEOTIDE SEQUENCE</scope>
    <source>
        <tissue evidence="1">Brain</tissue>
    </source>
</reference>
<sequence length="53" mass="5714">VTAPAGVGVRRRIEQVALPPLGVPRMVNSLKETGFGLDHCRCVPGCLERLTDK</sequence>
<reference evidence="1" key="1">
    <citation type="submission" date="2016-05" db="EMBL/GenBank/DDBJ databases">
        <authorList>
            <person name="Lavstsen T."/>
            <person name="Jespersen J.S."/>
        </authorList>
    </citation>
    <scope>NUCLEOTIDE SEQUENCE</scope>
    <source>
        <tissue evidence="1">Brain</tissue>
    </source>
</reference>
<proteinExistence type="predicted"/>
<name>A0A1A8A8N5_NOTFU</name>
<protein>
    <submittedName>
        <fullName evidence="1">Uncharacterized protein</fullName>
    </submittedName>
</protein>